<comment type="similarity">
    <text evidence="8">Belongs to the HMX homeobox family.</text>
</comment>
<dbReference type="PANTHER" id="PTHR46110:SF3">
    <property type="entry name" value="HOMEOBOX PROTEIN HMX"/>
    <property type="match status" value="1"/>
</dbReference>
<dbReference type="SMART" id="SM00389">
    <property type="entry name" value="HOX"/>
    <property type="match status" value="1"/>
</dbReference>
<feature type="compositionally biased region" description="Polar residues" evidence="11">
    <location>
        <begin position="334"/>
        <end position="358"/>
    </location>
</feature>
<evidence type="ECO:0000259" key="12">
    <source>
        <dbReference type="PROSITE" id="PS50071"/>
    </source>
</evidence>
<feature type="compositionally biased region" description="Polar residues" evidence="11">
    <location>
        <begin position="437"/>
        <end position="460"/>
    </location>
</feature>
<evidence type="ECO:0000313" key="13">
    <source>
        <dbReference type="EMBL" id="THD24746.1"/>
    </source>
</evidence>
<keyword evidence="2" id="KW-0217">Developmental protein</keyword>
<gene>
    <name evidence="13" type="ORF">D915_004585</name>
</gene>
<feature type="compositionally biased region" description="Basic and acidic residues" evidence="11">
    <location>
        <begin position="363"/>
        <end position="373"/>
    </location>
</feature>
<dbReference type="EMBL" id="JXXN02001451">
    <property type="protein sequence ID" value="THD24746.1"/>
    <property type="molecule type" value="Genomic_DNA"/>
</dbReference>
<organism evidence="13 14">
    <name type="scientific">Fasciola hepatica</name>
    <name type="common">Liver fluke</name>
    <dbReference type="NCBI Taxonomy" id="6192"/>
    <lineage>
        <taxon>Eukaryota</taxon>
        <taxon>Metazoa</taxon>
        <taxon>Spiralia</taxon>
        <taxon>Lophotrochozoa</taxon>
        <taxon>Platyhelminthes</taxon>
        <taxon>Trematoda</taxon>
        <taxon>Digenea</taxon>
        <taxon>Plagiorchiida</taxon>
        <taxon>Echinostomata</taxon>
        <taxon>Echinostomatoidea</taxon>
        <taxon>Fasciolidae</taxon>
        <taxon>Fasciola</taxon>
    </lineage>
</organism>
<keyword evidence="7 9" id="KW-0539">Nucleus</keyword>
<feature type="domain" description="Homeobox" evidence="12">
    <location>
        <begin position="462"/>
        <end position="522"/>
    </location>
</feature>
<dbReference type="InterPro" id="IPR009057">
    <property type="entry name" value="Homeodomain-like_sf"/>
</dbReference>
<keyword evidence="3" id="KW-0805">Transcription regulation</keyword>
<feature type="DNA-binding region" description="Homeobox" evidence="9">
    <location>
        <begin position="464"/>
        <end position="523"/>
    </location>
</feature>
<dbReference type="PROSITE" id="PS50071">
    <property type="entry name" value="HOMEOBOX_2"/>
    <property type="match status" value="1"/>
</dbReference>
<feature type="compositionally biased region" description="Polar residues" evidence="11">
    <location>
        <begin position="781"/>
        <end position="796"/>
    </location>
</feature>
<sequence length="807" mass="88917">MRIMYPEIFSSRPVGVHRQSTLTATSKSFACSPKPTSSSDATRMTPSESSVVDLLYRENKQDEPLPESSTHQNPIIATTADLNLNDNKSKCAYMNTRGFSINSLLDTNNLSQISSILSTNSIVPILKPMTTTRPDRIEQYPVTLPNHRIVLSDIADISEFRQITTPSTPYRFQTDGEVRTKDILTMTDTKQTLSPVIASTSPQYRIPMAFDVNQMPVSSAWEFFHKFSSWWPLVSGECFGNLQQRREVNNTSGTNENEICQSTTDLIHLAKLINSKSMESLYPSSGSIQTVGNPSGMIDVSGFGTSGSQTEPNRQKRRSIDLQESVTEVAIQSKDAQLRSSTSPRVGTLSHSGTNKNRAWNCLDEKESAESRRLSQVGAADGSGEDDLLGSEDMEMEVEEEEEEEDQMNEHGDVHIAAAVRQWSTDGRGNPDDRFSQPGSNNHGYDFKSSTIRGSGSVQSLRRKKKTRTVFSRNQVHQLETTFNLKRYLSSSERVVLAKALHLTETQVKIWFQNRRNKWKRQVVSDFDTSTSTVLSAGTSAAILCPRPANLISLSNKQHTASARPSLEFESSPTGIPNQAQSLFMSHHVNQLPAVPSTWSTANNMLPFRLQNPLLSSNQKLPWMNLTSDRSAYTFRDETEVSAANGKDLPSDQFPKSNNTMIPISNNINTRNHNTGPTAPSISSSTDNYLNIISQFGGALPNFNIPSSRIADPSGINRSDLIPPYLARLTGSMKMEGPEDPSTFLSLLNSAAATMMSRLTGVLGNGTLSQASFPSLDDSLLSRSGQGMEQTQNTAETMDAAVHGRAE</sequence>
<protein>
    <submittedName>
        <fullName evidence="13">Homeobox protein HMX3</fullName>
    </submittedName>
</protein>
<keyword evidence="6" id="KW-0804">Transcription</keyword>
<dbReference type="SUPFAM" id="SSF46689">
    <property type="entry name" value="Homeodomain-like"/>
    <property type="match status" value="1"/>
</dbReference>
<comment type="subcellular location">
    <subcellularLocation>
        <location evidence="1 9 10">Nucleus</location>
    </subcellularLocation>
</comment>
<accession>A0A4E0RBP7</accession>
<dbReference type="InterPro" id="IPR017970">
    <property type="entry name" value="Homeobox_CS"/>
</dbReference>
<evidence type="ECO:0000256" key="5">
    <source>
        <dbReference type="ARBA" id="ARBA00023155"/>
    </source>
</evidence>
<feature type="region of interest" description="Disordered" evidence="11">
    <location>
        <begin position="27"/>
        <end position="48"/>
    </location>
</feature>
<dbReference type="AlphaFoldDB" id="A0A4E0RBP7"/>
<evidence type="ECO:0000256" key="3">
    <source>
        <dbReference type="ARBA" id="ARBA00023015"/>
    </source>
</evidence>
<feature type="region of interest" description="Disordered" evidence="11">
    <location>
        <begin position="424"/>
        <end position="466"/>
    </location>
</feature>
<evidence type="ECO:0000256" key="4">
    <source>
        <dbReference type="ARBA" id="ARBA00023125"/>
    </source>
</evidence>
<dbReference type="PANTHER" id="PTHR46110">
    <property type="entry name" value="HOMEOBOX PROTEIN HMX"/>
    <property type="match status" value="1"/>
</dbReference>
<dbReference type="GO" id="GO:0000977">
    <property type="term" value="F:RNA polymerase II transcription regulatory region sequence-specific DNA binding"/>
    <property type="evidence" value="ECO:0007669"/>
    <property type="project" value="TreeGrafter"/>
</dbReference>
<dbReference type="PROSITE" id="PS00027">
    <property type="entry name" value="HOMEOBOX_1"/>
    <property type="match status" value="1"/>
</dbReference>
<dbReference type="InterPro" id="IPR001356">
    <property type="entry name" value="HD"/>
</dbReference>
<feature type="compositionally biased region" description="Acidic residues" evidence="11">
    <location>
        <begin position="383"/>
        <end position="407"/>
    </location>
</feature>
<evidence type="ECO:0000256" key="9">
    <source>
        <dbReference type="PROSITE-ProRule" id="PRU00108"/>
    </source>
</evidence>
<dbReference type="PRINTS" id="PR00024">
    <property type="entry name" value="HOMEOBOX"/>
</dbReference>
<keyword evidence="14" id="KW-1185">Reference proteome</keyword>
<feature type="region of interest" description="Disordered" evidence="11">
    <location>
        <begin position="779"/>
        <end position="807"/>
    </location>
</feature>
<keyword evidence="5 9" id="KW-0371">Homeobox</keyword>
<comment type="caution">
    <text evidence="13">The sequence shown here is derived from an EMBL/GenBank/DDBJ whole genome shotgun (WGS) entry which is preliminary data.</text>
</comment>
<dbReference type="Proteomes" id="UP000230066">
    <property type="component" value="Unassembled WGS sequence"/>
</dbReference>
<dbReference type="GO" id="GO:0000981">
    <property type="term" value="F:DNA-binding transcription factor activity, RNA polymerase II-specific"/>
    <property type="evidence" value="ECO:0007669"/>
    <property type="project" value="InterPro"/>
</dbReference>
<feature type="region of interest" description="Disordered" evidence="11">
    <location>
        <begin position="293"/>
        <end position="408"/>
    </location>
</feature>
<dbReference type="CDD" id="cd00086">
    <property type="entry name" value="homeodomain"/>
    <property type="match status" value="1"/>
</dbReference>
<evidence type="ECO:0000256" key="2">
    <source>
        <dbReference type="ARBA" id="ARBA00022473"/>
    </source>
</evidence>
<evidence type="ECO:0000256" key="6">
    <source>
        <dbReference type="ARBA" id="ARBA00023163"/>
    </source>
</evidence>
<dbReference type="InterPro" id="IPR020479">
    <property type="entry name" value="HD_metazoa"/>
</dbReference>
<evidence type="ECO:0000256" key="7">
    <source>
        <dbReference type="ARBA" id="ARBA00023242"/>
    </source>
</evidence>
<dbReference type="InterPro" id="IPR051300">
    <property type="entry name" value="HMX_Homeobox_TF"/>
</dbReference>
<name>A0A4E0RBP7_FASHE</name>
<evidence type="ECO:0000256" key="8">
    <source>
        <dbReference type="ARBA" id="ARBA00038165"/>
    </source>
</evidence>
<proteinExistence type="inferred from homology"/>
<dbReference type="Pfam" id="PF00046">
    <property type="entry name" value="Homeodomain"/>
    <property type="match status" value="1"/>
</dbReference>
<dbReference type="GO" id="GO:0005634">
    <property type="term" value="C:nucleus"/>
    <property type="evidence" value="ECO:0007669"/>
    <property type="project" value="UniProtKB-SubCell"/>
</dbReference>
<dbReference type="Gene3D" id="1.10.10.60">
    <property type="entry name" value="Homeodomain-like"/>
    <property type="match status" value="1"/>
</dbReference>
<evidence type="ECO:0000256" key="1">
    <source>
        <dbReference type="ARBA" id="ARBA00004123"/>
    </source>
</evidence>
<evidence type="ECO:0000256" key="11">
    <source>
        <dbReference type="SAM" id="MobiDB-lite"/>
    </source>
</evidence>
<keyword evidence="4 9" id="KW-0238">DNA-binding</keyword>
<evidence type="ECO:0000256" key="10">
    <source>
        <dbReference type="RuleBase" id="RU000682"/>
    </source>
</evidence>
<evidence type="ECO:0000313" key="14">
    <source>
        <dbReference type="Proteomes" id="UP000230066"/>
    </source>
</evidence>
<reference evidence="13" key="1">
    <citation type="submission" date="2019-03" db="EMBL/GenBank/DDBJ databases">
        <title>Improved annotation for the trematode Fasciola hepatica.</title>
        <authorList>
            <person name="Choi Y.-J."/>
            <person name="Martin J."/>
            <person name="Mitreva M."/>
        </authorList>
    </citation>
    <scope>NUCLEOTIDE SEQUENCE [LARGE SCALE GENOMIC DNA]</scope>
</reference>
<dbReference type="FunFam" id="1.10.10.60:FF:000053">
    <property type="entry name" value="H6 family homeobox 2"/>
    <property type="match status" value="1"/>
</dbReference>